<keyword evidence="7 10" id="KW-0648">Protein biosynthesis</keyword>
<dbReference type="InterPro" id="IPR008909">
    <property type="entry name" value="DALR_anticod-bd"/>
</dbReference>
<reference evidence="12 13" key="1">
    <citation type="journal article" date="2021" name="Sci. Rep.">
        <title>The distribution of antibiotic resistance genes in chicken gut microbiota commensals.</title>
        <authorList>
            <person name="Juricova H."/>
            <person name="Matiasovicova J."/>
            <person name="Kubasova T."/>
            <person name="Cejkova D."/>
            <person name="Rychlik I."/>
        </authorList>
    </citation>
    <scope>NUCLEOTIDE SEQUENCE [LARGE SCALE GENOMIC DNA]</scope>
    <source>
        <strain evidence="12 13">An794</strain>
    </source>
</reference>
<proteinExistence type="inferred from homology"/>
<keyword evidence="5 10" id="KW-0547">Nucleotide-binding</keyword>
<gene>
    <name evidence="10" type="primary">glyS</name>
    <name evidence="12" type="ORF">H9X80_00865</name>
</gene>
<evidence type="ECO:0000256" key="2">
    <source>
        <dbReference type="ARBA" id="ARBA00008226"/>
    </source>
</evidence>
<keyword evidence="13" id="KW-1185">Reference proteome</keyword>
<dbReference type="PANTHER" id="PTHR30075">
    <property type="entry name" value="GLYCYL-TRNA SYNTHETASE"/>
    <property type="match status" value="1"/>
</dbReference>
<comment type="caution">
    <text evidence="12">The sequence shown here is derived from an EMBL/GenBank/DDBJ whole genome shotgun (WGS) entry which is preliminary data.</text>
</comment>
<comment type="subunit">
    <text evidence="10">Tetramer of two alpha and two beta subunits.</text>
</comment>
<comment type="subcellular location">
    <subcellularLocation>
        <location evidence="1 10">Cytoplasm</location>
    </subcellularLocation>
</comment>
<evidence type="ECO:0000256" key="7">
    <source>
        <dbReference type="ARBA" id="ARBA00022917"/>
    </source>
</evidence>
<dbReference type="PRINTS" id="PR01045">
    <property type="entry name" value="TRNASYNTHGB"/>
</dbReference>
<dbReference type="EMBL" id="JACSNQ010000001">
    <property type="protein sequence ID" value="MBM6774111.1"/>
    <property type="molecule type" value="Genomic_DNA"/>
</dbReference>
<dbReference type="RefSeq" id="WP_204792453.1">
    <property type="nucleotide sequence ID" value="NZ_JACSNQ010000001.1"/>
</dbReference>
<evidence type="ECO:0000256" key="6">
    <source>
        <dbReference type="ARBA" id="ARBA00022840"/>
    </source>
</evidence>
<dbReference type="PANTHER" id="PTHR30075:SF2">
    <property type="entry name" value="GLYCINE--TRNA LIGASE, CHLOROPLASTIC_MITOCHONDRIAL 2"/>
    <property type="match status" value="1"/>
</dbReference>
<comment type="similarity">
    <text evidence="2 10">Belongs to the class-II aminoacyl-tRNA synthetase family.</text>
</comment>
<name>A0ABS2EZG1_9ACTN</name>
<keyword evidence="6 10" id="KW-0067">ATP-binding</keyword>
<organism evidence="12 13">
    <name type="scientific">Olsenella profusa</name>
    <dbReference type="NCBI Taxonomy" id="138595"/>
    <lineage>
        <taxon>Bacteria</taxon>
        <taxon>Bacillati</taxon>
        <taxon>Actinomycetota</taxon>
        <taxon>Coriobacteriia</taxon>
        <taxon>Coriobacteriales</taxon>
        <taxon>Atopobiaceae</taxon>
        <taxon>Olsenella</taxon>
    </lineage>
</organism>
<comment type="catalytic activity">
    <reaction evidence="9 10">
        <text>tRNA(Gly) + glycine + ATP = glycyl-tRNA(Gly) + AMP + diphosphate</text>
        <dbReference type="Rhea" id="RHEA:16013"/>
        <dbReference type="Rhea" id="RHEA-COMP:9664"/>
        <dbReference type="Rhea" id="RHEA-COMP:9683"/>
        <dbReference type="ChEBI" id="CHEBI:30616"/>
        <dbReference type="ChEBI" id="CHEBI:33019"/>
        <dbReference type="ChEBI" id="CHEBI:57305"/>
        <dbReference type="ChEBI" id="CHEBI:78442"/>
        <dbReference type="ChEBI" id="CHEBI:78522"/>
        <dbReference type="ChEBI" id="CHEBI:456215"/>
        <dbReference type="EC" id="6.1.1.14"/>
    </reaction>
</comment>
<feature type="domain" description="DALR anticodon binding" evidence="11">
    <location>
        <begin position="593"/>
        <end position="685"/>
    </location>
</feature>
<evidence type="ECO:0000313" key="12">
    <source>
        <dbReference type="EMBL" id="MBM6774111.1"/>
    </source>
</evidence>
<dbReference type="PROSITE" id="PS50861">
    <property type="entry name" value="AA_TRNA_LIGASE_II_GLYAB"/>
    <property type="match status" value="1"/>
</dbReference>
<evidence type="ECO:0000313" key="13">
    <source>
        <dbReference type="Proteomes" id="UP000712527"/>
    </source>
</evidence>
<evidence type="ECO:0000256" key="3">
    <source>
        <dbReference type="ARBA" id="ARBA00022490"/>
    </source>
</evidence>
<evidence type="ECO:0000256" key="5">
    <source>
        <dbReference type="ARBA" id="ARBA00022741"/>
    </source>
</evidence>
<evidence type="ECO:0000256" key="1">
    <source>
        <dbReference type="ARBA" id="ARBA00004496"/>
    </source>
</evidence>
<dbReference type="InterPro" id="IPR006194">
    <property type="entry name" value="Gly-tRNA-synth_heterodimer"/>
</dbReference>
<dbReference type="Pfam" id="PF02092">
    <property type="entry name" value="tRNA_synt_2f"/>
    <property type="match status" value="1"/>
</dbReference>
<evidence type="ECO:0000256" key="8">
    <source>
        <dbReference type="ARBA" id="ARBA00023146"/>
    </source>
</evidence>
<evidence type="ECO:0000256" key="9">
    <source>
        <dbReference type="ARBA" id="ARBA00047937"/>
    </source>
</evidence>
<protein>
    <recommendedName>
        <fullName evidence="10">Glycine--tRNA ligase beta subunit</fullName>
        <ecNumber evidence="10">6.1.1.14</ecNumber>
    </recommendedName>
    <alternativeName>
        <fullName evidence="10">Glycyl-tRNA synthetase beta subunit</fullName>
        <shortName evidence="10">GlyRS</shortName>
    </alternativeName>
</protein>
<dbReference type="GO" id="GO:0004820">
    <property type="term" value="F:glycine-tRNA ligase activity"/>
    <property type="evidence" value="ECO:0007669"/>
    <property type="project" value="UniProtKB-EC"/>
</dbReference>
<evidence type="ECO:0000256" key="10">
    <source>
        <dbReference type="HAMAP-Rule" id="MF_00255"/>
    </source>
</evidence>
<dbReference type="Proteomes" id="UP000712527">
    <property type="component" value="Unassembled WGS sequence"/>
</dbReference>
<dbReference type="InterPro" id="IPR015944">
    <property type="entry name" value="Gly-tRNA-synth_bsu"/>
</dbReference>
<keyword evidence="8 10" id="KW-0030">Aminoacyl-tRNA synthetase</keyword>
<dbReference type="NCBIfam" id="TIGR00211">
    <property type="entry name" value="glyS"/>
    <property type="match status" value="1"/>
</dbReference>
<dbReference type="SUPFAM" id="SSF109604">
    <property type="entry name" value="HD-domain/PDEase-like"/>
    <property type="match status" value="1"/>
</dbReference>
<dbReference type="EC" id="6.1.1.14" evidence="10"/>
<sequence>MAETRDFLLEIGCEEMPSAPLMNAVKQLGPLVTRGLDEAGLSYGAARVISTPRRLAVIVEGVACQTEEIHEVRRGPAAQIAFDESGAPTKAAEGFARKFGATAADLVRRVDDDGREYVFAERNVPSAPAMPILSALCERVIGSLEWPNYRSQRWGSEHQTFVRPIRWICALLGSEVVPVRYADVTSGNTTRGHRVLGPGEHVVAEPAAYESVLESAGVLSEERRRTAIAEGIAAVEAARGGAHVDTPRKVLDEVVNLCEWPTVLVGTFDEEFLEVPHEIICESMLSNQRYFPIYDADGNLTREFVVVSNTRPRNSARVIDGNERVVRARLDDAKFFYEEDLKRPLEDYLPRLGEVTFQEKLGTMLQKAERMERLAPEVSRRSLALDDEHVAMAGRAARLAKADLVTQAVVEFTSQQGVMGGYYAAAAGEPAEVCEAIRDQYRPRFAGDDAPSGPVGVAVAVSDKLDTICGMFAIDQPPTGSSDPFAVRRSAIGVIAMLRHAPADALDELVSASLDAYAAQGLSFDREKTVEGVRAFFLGRLGSIARDEGVSPDTVEAVSSVGVIDPAEFLARAHALEDARREDRSTFEDLAQAYARAAHLADASLGTAVDEAPLGEAERALLAACDAGSRRVSEALDARDFPGALSALAELKGPIDRFFDDVLVMDEDTAVRENRLRLLNRFVEVFVGVADIGALSRKK</sequence>
<evidence type="ECO:0000259" key="11">
    <source>
        <dbReference type="Pfam" id="PF05746"/>
    </source>
</evidence>
<keyword evidence="4 10" id="KW-0436">Ligase</keyword>
<dbReference type="Pfam" id="PF05746">
    <property type="entry name" value="DALR_1"/>
    <property type="match status" value="1"/>
</dbReference>
<dbReference type="HAMAP" id="MF_00255">
    <property type="entry name" value="Gly_tRNA_synth_beta"/>
    <property type="match status" value="1"/>
</dbReference>
<keyword evidence="3 10" id="KW-0963">Cytoplasm</keyword>
<evidence type="ECO:0000256" key="4">
    <source>
        <dbReference type="ARBA" id="ARBA00022598"/>
    </source>
</evidence>
<accession>A0ABS2EZG1</accession>